<comment type="subcellular location">
    <subcellularLocation>
        <location evidence="1">Mitochondrion</location>
    </subcellularLocation>
</comment>
<feature type="compositionally biased region" description="Polar residues" evidence="5">
    <location>
        <begin position="222"/>
        <end position="232"/>
    </location>
</feature>
<feature type="compositionally biased region" description="Basic and acidic residues" evidence="5">
    <location>
        <begin position="178"/>
        <end position="219"/>
    </location>
</feature>
<evidence type="ECO:0000256" key="3">
    <source>
        <dbReference type="ARBA" id="ARBA00023128"/>
    </source>
</evidence>
<evidence type="ECO:0000313" key="7">
    <source>
        <dbReference type="Proteomes" id="UP000567179"/>
    </source>
</evidence>
<organism evidence="6 7">
    <name type="scientific">Psilocybe cf. subviscida</name>
    <dbReference type="NCBI Taxonomy" id="2480587"/>
    <lineage>
        <taxon>Eukaryota</taxon>
        <taxon>Fungi</taxon>
        <taxon>Dikarya</taxon>
        <taxon>Basidiomycota</taxon>
        <taxon>Agaricomycotina</taxon>
        <taxon>Agaricomycetes</taxon>
        <taxon>Agaricomycetidae</taxon>
        <taxon>Agaricales</taxon>
        <taxon>Agaricineae</taxon>
        <taxon>Strophariaceae</taxon>
        <taxon>Psilocybe</taxon>
    </lineage>
</organism>
<evidence type="ECO:0008006" key="8">
    <source>
        <dbReference type="Google" id="ProtNLM"/>
    </source>
</evidence>
<dbReference type="GO" id="GO:0005739">
    <property type="term" value="C:mitochondrion"/>
    <property type="evidence" value="ECO:0007669"/>
    <property type="project" value="UniProtKB-SubCell"/>
</dbReference>
<reference evidence="6 7" key="1">
    <citation type="journal article" date="2020" name="ISME J.">
        <title>Uncovering the hidden diversity of litter-decomposition mechanisms in mushroom-forming fungi.</title>
        <authorList>
            <person name="Floudas D."/>
            <person name="Bentzer J."/>
            <person name="Ahren D."/>
            <person name="Johansson T."/>
            <person name="Persson P."/>
            <person name="Tunlid A."/>
        </authorList>
    </citation>
    <scope>NUCLEOTIDE SEQUENCE [LARGE SCALE GENOMIC DNA]</scope>
    <source>
        <strain evidence="6 7">CBS 101986</strain>
    </source>
</reference>
<feature type="region of interest" description="Disordered" evidence="5">
    <location>
        <begin position="150"/>
        <end position="232"/>
    </location>
</feature>
<comment type="caution">
    <text evidence="6">The sequence shown here is derived from an EMBL/GenBank/DDBJ whole genome shotgun (WGS) entry which is preliminary data.</text>
</comment>
<gene>
    <name evidence="6" type="ORF">D9619_003601</name>
</gene>
<dbReference type="EMBL" id="JAACJJ010000056">
    <property type="protein sequence ID" value="KAF5311962.1"/>
    <property type="molecule type" value="Genomic_DNA"/>
</dbReference>
<accession>A0A8H5AXG3</accession>
<keyword evidence="4" id="KW-0687">Ribonucleoprotein</keyword>
<dbReference type="InterPro" id="IPR040049">
    <property type="entry name" value="Ribosomal_mS25/mL61"/>
</dbReference>
<keyword evidence="2" id="KW-0689">Ribosomal protein</keyword>
<dbReference type="GO" id="GO:1990904">
    <property type="term" value="C:ribonucleoprotein complex"/>
    <property type="evidence" value="ECO:0007669"/>
    <property type="project" value="UniProtKB-KW"/>
</dbReference>
<dbReference type="GO" id="GO:0003735">
    <property type="term" value="F:structural constituent of ribosome"/>
    <property type="evidence" value="ECO:0007669"/>
    <property type="project" value="InterPro"/>
</dbReference>
<dbReference type="GO" id="GO:0005840">
    <property type="term" value="C:ribosome"/>
    <property type="evidence" value="ECO:0007669"/>
    <property type="project" value="UniProtKB-KW"/>
</dbReference>
<evidence type="ECO:0000313" key="6">
    <source>
        <dbReference type="EMBL" id="KAF5311962.1"/>
    </source>
</evidence>
<evidence type="ECO:0000256" key="5">
    <source>
        <dbReference type="SAM" id="MobiDB-lite"/>
    </source>
</evidence>
<proteinExistence type="predicted"/>
<keyword evidence="3" id="KW-0496">Mitochondrion</keyword>
<evidence type="ECO:0000256" key="2">
    <source>
        <dbReference type="ARBA" id="ARBA00022980"/>
    </source>
</evidence>
<dbReference type="AlphaFoldDB" id="A0A8H5AXG3"/>
<sequence length="232" mass="25956">MPPRSQTLPEGIQQLSKLVAHLNSAPKLSLQNVKNLRISLAAKNDHYGARDEGTNRHHLQLRAVHFVREELPRIRYANPDLGIEVKRALSTKEAPFRATMDIELADGTQKEFDLQEKWSSVILQELMDTAGGEPWKRYKVAAQVDNLPAIPGESENVAEPRKRATSSATKKNLPTLEEWQKTQDELEKKRPKEEKKAKADTPSKSAPETKAKGKQDKAKPTPSKSGSKSRPS</sequence>
<name>A0A8H5AXG3_9AGAR</name>
<keyword evidence="7" id="KW-1185">Reference proteome</keyword>
<dbReference type="PANTHER" id="PTHR13274">
    <property type="entry name" value="MITOCHONDRIAL RIBOSOMAL PROTEIN S25"/>
    <property type="match status" value="1"/>
</dbReference>
<dbReference type="OrthoDB" id="1696305at2759"/>
<dbReference type="Proteomes" id="UP000567179">
    <property type="component" value="Unassembled WGS sequence"/>
</dbReference>
<evidence type="ECO:0000256" key="4">
    <source>
        <dbReference type="ARBA" id="ARBA00023274"/>
    </source>
</evidence>
<evidence type="ECO:0000256" key="1">
    <source>
        <dbReference type="ARBA" id="ARBA00004173"/>
    </source>
</evidence>
<dbReference type="PANTHER" id="PTHR13274:SF2">
    <property type="entry name" value="SMALL RIBOSOMAL SUBUNIT PROTEIN MS25"/>
    <property type="match status" value="1"/>
</dbReference>
<protein>
    <recommendedName>
        <fullName evidence="8">Ribosomal protein/NADH dehydrogenase domain-containing protein</fullName>
    </recommendedName>
</protein>